<dbReference type="CDD" id="cd00156">
    <property type="entry name" value="REC"/>
    <property type="match status" value="1"/>
</dbReference>
<evidence type="ECO:0000313" key="9">
    <source>
        <dbReference type="EMBL" id="VTO17829.1"/>
    </source>
</evidence>
<dbReference type="InterPro" id="IPR039420">
    <property type="entry name" value="WalR-like"/>
</dbReference>
<proteinExistence type="predicted"/>
<dbReference type="GO" id="GO:0032993">
    <property type="term" value="C:protein-DNA complex"/>
    <property type="evidence" value="ECO:0007669"/>
    <property type="project" value="TreeGrafter"/>
</dbReference>
<dbReference type="AlphaFoldDB" id="A0A4P1KEF9"/>
<feature type="region of interest" description="Disordered" evidence="7">
    <location>
        <begin position="142"/>
        <end position="162"/>
    </location>
</feature>
<evidence type="ECO:0000256" key="2">
    <source>
        <dbReference type="ARBA" id="ARBA00023012"/>
    </source>
</evidence>
<dbReference type="RefSeq" id="WP_167493346.1">
    <property type="nucleotide sequence ID" value="NZ_LR588407.1"/>
</dbReference>
<dbReference type="EMBL" id="LR588407">
    <property type="protein sequence ID" value="VTO17829.1"/>
    <property type="molecule type" value="Genomic_DNA"/>
</dbReference>
<evidence type="ECO:0000256" key="1">
    <source>
        <dbReference type="ARBA" id="ARBA00022553"/>
    </source>
</evidence>
<keyword evidence="4" id="KW-0238">DNA-binding</keyword>
<feature type="domain" description="Response regulatory" evidence="8">
    <location>
        <begin position="14"/>
        <end position="133"/>
    </location>
</feature>
<keyword evidence="1 6" id="KW-0597">Phosphoprotein</keyword>
<evidence type="ECO:0000256" key="3">
    <source>
        <dbReference type="ARBA" id="ARBA00023015"/>
    </source>
</evidence>
<keyword evidence="10" id="KW-1185">Reference proteome</keyword>
<dbReference type="KEGG" id="bvy:NCTC9239_02562"/>
<evidence type="ECO:0000313" key="10">
    <source>
        <dbReference type="Proteomes" id="UP000309952"/>
    </source>
</evidence>
<dbReference type="InterPro" id="IPR011006">
    <property type="entry name" value="CheY-like_superfamily"/>
</dbReference>
<accession>A0A4P1KEF9</accession>
<dbReference type="InterPro" id="IPR001789">
    <property type="entry name" value="Sig_transdc_resp-reg_receiver"/>
</dbReference>
<evidence type="ECO:0000256" key="5">
    <source>
        <dbReference type="ARBA" id="ARBA00023163"/>
    </source>
</evidence>
<dbReference type="SUPFAM" id="SSF52172">
    <property type="entry name" value="CheY-like"/>
    <property type="match status" value="1"/>
</dbReference>
<organism evidence="9 10">
    <name type="scientific">Brevundimonas vancanneytii</name>
    <dbReference type="NCBI Taxonomy" id="1325724"/>
    <lineage>
        <taxon>Bacteria</taxon>
        <taxon>Pseudomonadati</taxon>
        <taxon>Pseudomonadota</taxon>
        <taxon>Alphaproteobacteria</taxon>
        <taxon>Caulobacterales</taxon>
        <taxon>Caulobacteraceae</taxon>
        <taxon>Brevundimonas</taxon>
    </lineage>
</organism>
<evidence type="ECO:0000259" key="8">
    <source>
        <dbReference type="PROSITE" id="PS50110"/>
    </source>
</evidence>
<dbReference type="PANTHER" id="PTHR48111">
    <property type="entry name" value="REGULATOR OF RPOS"/>
    <property type="match status" value="1"/>
</dbReference>
<protein>
    <submittedName>
        <fullName evidence="9">Transcriptional regulatory protein OmpR</fullName>
    </submittedName>
</protein>
<dbReference type="GO" id="GO:0006355">
    <property type="term" value="P:regulation of DNA-templated transcription"/>
    <property type="evidence" value="ECO:0007669"/>
    <property type="project" value="TreeGrafter"/>
</dbReference>
<dbReference type="GO" id="GO:0000156">
    <property type="term" value="F:phosphorelay response regulator activity"/>
    <property type="evidence" value="ECO:0007669"/>
    <property type="project" value="TreeGrafter"/>
</dbReference>
<sequence length="188" mass="20925">MLKSSSKMDLGNTKVLVVDDDLHALDLLVSVLSGFRIKEPVVCRDGEQAREAISRQAFDLIILDAEMPGEDGFSVLSDTRAKTKSPNFTAPIMMMSAHTSINRVYRARNAGANIVIKKPIVPAILLKRIEWLARDRRDFVESDGFRGPDRRTKQGLAPENQERRADALALISDSTRALSQDDINSLFD</sequence>
<dbReference type="Gene3D" id="3.40.50.2300">
    <property type="match status" value="1"/>
</dbReference>
<keyword evidence="3" id="KW-0805">Transcription regulation</keyword>
<keyword evidence="2" id="KW-0902">Two-component regulatory system</keyword>
<dbReference type="GO" id="GO:0005829">
    <property type="term" value="C:cytosol"/>
    <property type="evidence" value="ECO:0007669"/>
    <property type="project" value="TreeGrafter"/>
</dbReference>
<evidence type="ECO:0000256" key="7">
    <source>
        <dbReference type="SAM" id="MobiDB-lite"/>
    </source>
</evidence>
<reference evidence="9 10" key="1">
    <citation type="submission" date="2019-04" db="EMBL/GenBank/DDBJ databases">
        <authorList>
            <consortium name="Pathogen Informatics"/>
        </authorList>
    </citation>
    <scope>NUCLEOTIDE SEQUENCE [LARGE SCALE GENOMIC DNA]</scope>
    <source>
        <strain evidence="9 10">NCTC9239</strain>
    </source>
</reference>
<keyword evidence="5" id="KW-0804">Transcription</keyword>
<dbReference type="GO" id="GO:0000976">
    <property type="term" value="F:transcription cis-regulatory region binding"/>
    <property type="evidence" value="ECO:0007669"/>
    <property type="project" value="TreeGrafter"/>
</dbReference>
<feature type="compositionally biased region" description="Basic and acidic residues" evidence="7">
    <location>
        <begin position="142"/>
        <end position="152"/>
    </location>
</feature>
<dbReference type="Pfam" id="PF00072">
    <property type="entry name" value="Response_reg"/>
    <property type="match status" value="1"/>
</dbReference>
<dbReference type="SMART" id="SM00448">
    <property type="entry name" value="REC"/>
    <property type="match status" value="1"/>
</dbReference>
<evidence type="ECO:0000256" key="4">
    <source>
        <dbReference type="ARBA" id="ARBA00023125"/>
    </source>
</evidence>
<feature type="modified residue" description="4-aspartylphosphate" evidence="6">
    <location>
        <position position="64"/>
    </location>
</feature>
<dbReference type="PANTHER" id="PTHR48111:SF4">
    <property type="entry name" value="DNA-BINDING DUAL TRANSCRIPTIONAL REGULATOR OMPR"/>
    <property type="match status" value="1"/>
</dbReference>
<dbReference type="Proteomes" id="UP000309952">
    <property type="component" value="Chromosome"/>
</dbReference>
<dbReference type="PROSITE" id="PS50110">
    <property type="entry name" value="RESPONSE_REGULATORY"/>
    <property type="match status" value="1"/>
</dbReference>
<name>A0A4P1KEF9_9CAUL</name>
<gene>
    <name evidence="9" type="primary">ompR_3</name>
    <name evidence="9" type="ORF">NCTC9239_02562</name>
</gene>
<evidence type="ECO:0000256" key="6">
    <source>
        <dbReference type="PROSITE-ProRule" id="PRU00169"/>
    </source>
</evidence>